<dbReference type="GO" id="GO:0043161">
    <property type="term" value="P:proteasome-mediated ubiquitin-dependent protein catabolic process"/>
    <property type="evidence" value="ECO:0007669"/>
    <property type="project" value="TreeGrafter"/>
</dbReference>
<comment type="function">
    <text evidence="2">Component of the 19S cap proteasome complex which acts as a regulatory subunit of the 26S proteasome, involved in the ATP-dependent degradation of ubiquitinated proteins.</text>
</comment>
<accession>A0A5M6CBV6</accession>
<dbReference type="SUPFAM" id="SSF46785">
    <property type="entry name" value="Winged helix' DNA-binding domain"/>
    <property type="match status" value="1"/>
</dbReference>
<reference evidence="4" key="1">
    <citation type="submission" date="2017-08" db="EMBL/GenBank/DDBJ databases">
        <authorList>
            <person name="Cuomo C."/>
            <person name="Billmyre B."/>
            <person name="Heitman J."/>
        </authorList>
    </citation>
    <scope>NUCLEOTIDE SEQUENCE</scope>
    <source>
        <strain evidence="4">CBS 12478</strain>
    </source>
</reference>
<dbReference type="InterPro" id="IPR049549">
    <property type="entry name" value="RPN7_PSMD6_C"/>
</dbReference>
<dbReference type="FunFam" id="1.25.40.570:FF:000005">
    <property type="entry name" value="26S proteasome regulatory subunit N7"/>
    <property type="match status" value="1"/>
</dbReference>
<evidence type="ECO:0000256" key="3">
    <source>
        <dbReference type="ARBA" id="ARBA00093502"/>
    </source>
</evidence>
<dbReference type="Pfam" id="PF01399">
    <property type="entry name" value="PCI"/>
    <property type="match status" value="1"/>
</dbReference>
<dbReference type="Gene3D" id="1.25.40.570">
    <property type="match status" value="1"/>
</dbReference>
<sequence>MADDSVPLPFPNLKVPTWQYQINNVERLRDEASTSFWKAVEEDEMAPHLKSINSDKSDLISTLEKKNNEQLESFDSKLKEAEENQGDSEISELLRSKAMYLCRIGDKERAIPALETALEKTAGLGARIDLVLAIVRVGLFSSDTQLVTANITRASDLIDSGGDWDRRNRLKVYRALHHLSSRDFKEAVELLIDSLSTFTATELMEYDDFVALTVLAAGVGCDRKGIKTKIIASSEVTGCLPNIPHLASLTDSLYKCNYAQFFVALAEVEQQYLIPNPILAPHTRFYVREMRIKAYAQLLESYRSLTLERMCRSFGVSEAFMDKDLSKFIASGRLACTIDKVSGVITTNKLSSQNKTTVYEQVVKQGDILLSDIQKLHRVVG</sequence>
<dbReference type="KEGG" id="ksn:43586058"/>
<reference evidence="4" key="2">
    <citation type="submission" date="2024-01" db="EMBL/GenBank/DDBJ databases">
        <title>Comparative genomics of Cryptococcus and Kwoniella reveals pathogenesis evolution and contrasting modes of karyotype evolution via chromosome fusion or intercentromeric recombination.</title>
        <authorList>
            <person name="Coelho M.A."/>
            <person name="David-Palma M."/>
            <person name="Shea T."/>
            <person name="Bowers K."/>
            <person name="McGinley-Smith S."/>
            <person name="Mohammad A.W."/>
            <person name="Gnirke A."/>
            <person name="Yurkov A.M."/>
            <person name="Nowrousian M."/>
            <person name="Sun S."/>
            <person name="Cuomo C.A."/>
            <person name="Heitman J."/>
        </authorList>
    </citation>
    <scope>NUCLEOTIDE SEQUENCE</scope>
    <source>
        <strain evidence="4">CBS 12478</strain>
    </source>
</reference>
<gene>
    <name evidence="4" type="ORF">CI109_106991</name>
</gene>
<dbReference type="InterPro" id="IPR045135">
    <property type="entry name" value="Rpn7_N"/>
</dbReference>
<dbReference type="Pfam" id="PF10602">
    <property type="entry name" value="RPN7"/>
    <property type="match status" value="1"/>
</dbReference>
<dbReference type="InterPro" id="IPR000717">
    <property type="entry name" value="PCI_dom"/>
</dbReference>
<dbReference type="Proteomes" id="UP000322225">
    <property type="component" value="Chromosome 13"/>
</dbReference>
<dbReference type="SUPFAM" id="SSF48452">
    <property type="entry name" value="TPR-like"/>
    <property type="match status" value="1"/>
</dbReference>
<protein>
    <submittedName>
        <fullName evidence="4">Uncharacterized protein</fullName>
    </submittedName>
</protein>
<dbReference type="PROSITE" id="PS50250">
    <property type="entry name" value="PCI"/>
    <property type="match status" value="1"/>
</dbReference>
<evidence type="ECO:0000256" key="1">
    <source>
        <dbReference type="ARBA" id="ARBA00022942"/>
    </source>
</evidence>
<dbReference type="OrthoDB" id="1452at2759"/>
<name>A0A5M6CBV6_9TREE</name>
<dbReference type="AlphaFoldDB" id="A0A5M6CBV6"/>
<evidence type="ECO:0000313" key="5">
    <source>
        <dbReference type="Proteomes" id="UP000322225"/>
    </source>
</evidence>
<dbReference type="PANTHER" id="PTHR14145">
    <property type="entry name" value="26S PROTESOME SUBUNIT 6"/>
    <property type="match status" value="1"/>
</dbReference>
<dbReference type="Pfam" id="PF21154">
    <property type="entry name" value="RPN7_PSMD6_C"/>
    <property type="match status" value="1"/>
</dbReference>
<keyword evidence="5" id="KW-1185">Reference proteome</keyword>
<organism evidence="4 5">
    <name type="scientific">Kwoniella shandongensis</name>
    <dbReference type="NCBI Taxonomy" id="1734106"/>
    <lineage>
        <taxon>Eukaryota</taxon>
        <taxon>Fungi</taxon>
        <taxon>Dikarya</taxon>
        <taxon>Basidiomycota</taxon>
        <taxon>Agaricomycotina</taxon>
        <taxon>Tremellomycetes</taxon>
        <taxon>Tremellales</taxon>
        <taxon>Cryptococcaceae</taxon>
        <taxon>Kwoniella</taxon>
    </lineage>
</organism>
<dbReference type="InterPro" id="IPR011990">
    <property type="entry name" value="TPR-like_helical_dom_sf"/>
</dbReference>
<dbReference type="EMBL" id="CP144063">
    <property type="protein sequence ID" value="WWD22498.1"/>
    <property type="molecule type" value="Genomic_DNA"/>
</dbReference>
<evidence type="ECO:0000256" key="2">
    <source>
        <dbReference type="ARBA" id="ARBA00093435"/>
    </source>
</evidence>
<dbReference type="PANTHER" id="PTHR14145:SF1">
    <property type="entry name" value="26S PROTEASOME NON-ATPASE REGULATORY SUBUNIT 6"/>
    <property type="match status" value="1"/>
</dbReference>
<proteinExistence type="predicted"/>
<dbReference type="RefSeq" id="XP_031863507.1">
    <property type="nucleotide sequence ID" value="XM_032001950.1"/>
</dbReference>
<dbReference type="InterPro" id="IPR036390">
    <property type="entry name" value="WH_DNA-bd_sf"/>
</dbReference>
<keyword evidence="1" id="KW-0647">Proteasome</keyword>
<dbReference type="GO" id="GO:0008541">
    <property type="term" value="C:proteasome regulatory particle, lid subcomplex"/>
    <property type="evidence" value="ECO:0007669"/>
    <property type="project" value="UniProtKB-ARBA"/>
</dbReference>
<dbReference type="GeneID" id="43586058"/>
<dbReference type="InterPro" id="IPR019585">
    <property type="entry name" value="Rpn7/CSN1"/>
</dbReference>
<comment type="subunit">
    <text evidence="3">The 26S proteasome is composed of a core protease, known as the 20S proteasome, capped at one or both ends by the 19S regulatory complex (RC). The RC is composed of at least 18 different subunits in two subcomplexes, the base and the lid, which form the portions proximal and distal to the 20S proteolytic core, respectively. Component of the lid subcomplex of the 19S RC.</text>
</comment>
<evidence type="ECO:0000313" key="4">
    <source>
        <dbReference type="EMBL" id="WWD22498.1"/>
    </source>
</evidence>
<dbReference type="SMART" id="SM00088">
    <property type="entry name" value="PINT"/>
    <property type="match status" value="1"/>
</dbReference>